<dbReference type="OrthoDB" id="343092at2759"/>
<dbReference type="Proteomes" id="UP000271889">
    <property type="component" value="Unassembled WGS sequence"/>
</dbReference>
<name>A0A3P6R587_CYLGO</name>
<dbReference type="EMBL" id="UYRV01003707">
    <property type="protein sequence ID" value="VDK50603.1"/>
    <property type="molecule type" value="Genomic_DNA"/>
</dbReference>
<keyword evidence="2" id="KW-1185">Reference proteome</keyword>
<accession>A0A3P6R587</accession>
<evidence type="ECO:0000313" key="2">
    <source>
        <dbReference type="Proteomes" id="UP000271889"/>
    </source>
</evidence>
<protein>
    <submittedName>
        <fullName evidence="1">Uncharacterized protein</fullName>
    </submittedName>
</protein>
<sequence length="169" mass="18926">MDDDDDIIVIDESICSPPSPMRRSAPLREIEILDEPGPSTSGGIPDKNIRLPSSEYSNFNKLLELEQLIARAKANSISRSPKVSLTENDNDDIAVMLQENIPVDDVLALQEEAVPLAEEPEVPVKKKRRKEPSEAKLQKEVRGNDINHARLCINLDAVVIFHYFSFFSC</sequence>
<organism evidence="1 2">
    <name type="scientific">Cylicostephanus goldi</name>
    <name type="common">Nematode worm</name>
    <dbReference type="NCBI Taxonomy" id="71465"/>
    <lineage>
        <taxon>Eukaryota</taxon>
        <taxon>Metazoa</taxon>
        <taxon>Ecdysozoa</taxon>
        <taxon>Nematoda</taxon>
        <taxon>Chromadorea</taxon>
        <taxon>Rhabditida</taxon>
        <taxon>Rhabditina</taxon>
        <taxon>Rhabditomorpha</taxon>
        <taxon>Strongyloidea</taxon>
        <taxon>Strongylidae</taxon>
        <taxon>Cylicostephanus</taxon>
    </lineage>
</organism>
<gene>
    <name evidence="1" type="ORF">CGOC_LOCUS1821</name>
</gene>
<reference evidence="1 2" key="1">
    <citation type="submission" date="2018-11" db="EMBL/GenBank/DDBJ databases">
        <authorList>
            <consortium name="Pathogen Informatics"/>
        </authorList>
    </citation>
    <scope>NUCLEOTIDE SEQUENCE [LARGE SCALE GENOMIC DNA]</scope>
</reference>
<dbReference type="AlphaFoldDB" id="A0A3P6R587"/>
<evidence type="ECO:0000313" key="1">
    <source>
        <dbReference type="EMBL" id="VDK50603.1"/>
    </source>
</evidence>
<proteinExistence type="predicted"/>